<protein>
    <submittedName>
        <fullName evidence="2">Uncharacterized protein</fullName>
    </submittedName>
</protein>
<evidence type="ECO:0000313" key="2">
    <source>
        <dbReference type="EMBL" id="KAK7571077.1"/>
    </source>
</evidence>
<gene>
    <name evidence="2" type="ORF">V9T40_014681</name>
</gene>
<feature type="region of interest" description="Disordered" evidence="1">
    <location>
        <begin position="1"/>
        <end position="28"/>
    </location>
</feature>
<accession>A0AAN9T3T0</accession>
<dbReference type="EMBL" id="JBBCAQ010000041">
    <property type="protein sequence ID" value="KAK7571077.1"/>
    <property type="molecule type" value="Genomic_DNA"/>
</dbReference>
<name>A0AAN9T3T0_9HEMI</name>
<evidence type="ECO:0000256" key="1">
    <source>
        <dbReference type="SAM" id="MobiDB-lite"/>
    </source>
</evidence>
<feature type="compositionally biased region" description="Basic and acidic residues" evidence="1">
    <location>
        <begin position="231"/>
        <end position="240"/>
    </location>
</feature>
<feature type="region of interest" description="Disordered" evidence="1">
    <location>
        <begin position="337"/>
        <end position="384"/>
    </location>
</feature>
<feature type="region of interest" description="Disordered" evidence="1">
    <location>
        <begin position="210"/>
        <end position="246"/>
    </location>
</feature>
<keyword evidence="3" id="KW-1185">Reference proteome</keyword>
<feature type="compositionally biased region" description="Basic and acidic residues" evidence="1">
    <location>
        <begin position="363"/>
        <end position="383"/>
    </location>
</feature>
<proteinExistence type="predicted"/>
<evidence type="ECO:0000313" key="3">
    <source>
        <dbReference type="Proteomes" id="UP001367676"/>
    </source>
</evidence>
<feature type="compositionally biased region" description="Polar residues" evidence="1">
    <location>
        <begin position="210"/>
        <end position="230"/>
    </location>
</feature>
<feature type="compositionally biased region" description="Basic and acidic residues" evidence="1">
    <location>
        <begin position="337"/>
        <end position="353"/>
    </location>
</feature>
<dbReference type="Proteomes" id="UP001367676">
    <property type="component" value="Unassembled WGS sequence"/>
</dbReference>
<feature type="compositionally biased region" description="Basic and acidic residues" evidence="1">
    <location>
        <begin position="1"/>
        <end position="13"/>
    </location>
</feature>
<dbReference type="AlphaFoldDB" id="A0AAN9T3T0"/>
<comment type="caution">
    <text evidence="2">The sequence shown here is derived from an EMBL/GenBank/DDBJ whole genome shotgun (WGS) entry which is preliminary data.</text>
</comment>
<reference evidence="2 3" key="1">
    <citation type="submission" date="2024-03" db="EMBL/GenBank/DDBJ databases">
        <title>Adaptation during the transition from Ophiocordyceps entomopathogen to insect associate is accompanied by gene loss and intensified selection.</title>
        <authorList>
            <person name="Ward C.M."/>
            <person name="Onetto C.A."/>
            <person name="Borneman A.R."/>
        </authorList>
    </citation>
    <scope>NUCLEOTIDE SEQUENCE [LARGE SCALE GENOMIC DNA]</scope>
    <source>
        <strain evidence="2">AWRI1</strain>
        <tissue evidence="2">Single Adult Female</tissue>
    </source>
</reference>
<organism evidence="2 3">
    <name type="scientific">Parthenolecanium corni</name>
    <dbReference type="NCBI Taxonomy" id="536013"/>
    <lineage>
        <taxon>Eukaryota</taxon>
        <taxon>Metazoa</taxon>
        <taxon>Ecdysozoa</taxon>
        <taxon>Arthropoda</taxon>
        <taxon>Hexapoda</taxon>
        <taxon>Insecta</taxon>
        <taxon>Pterygota</taxon>
        <taxon>Neoptera</taxon>
        <taxon>Paraneoptera</taxon>
        <taxon>Hemiptera</taxon>
        <taxon>Sternorrhyncha</taxon>
        <taxon>Coccoidea</taxon>
        <taxon>Coccidae</taxon>
        <taxon>Parthenolecanium</taxon>
    </lineage>
</organism>
<sequence>MSRCSLFREKRPPNEPVLETPLGDAGQPSFCMDNNQSRMILNVTPSPQEIVVLSNSVKCCEADEEMYENLSQLSSTSMTKAVNEACMPSTDFTYYAPQQAQQILLYQEVSQIVKKTMIMEKVKNFGNFPVTGKISRQQFPNALEQYFGRNAQNLHVLKSVLDICAKQKENALPPPIKISRVKFNSDENFDPDACSTVRCRTANAFYATSDNEDLGSNQYSPNLPSPVQDSNESKSPKSIDVDANMESPPFEFKFPDKLGIKRNLPDRMDSEDDNDEPKVIACRPRKSGNFRRKYQNSIFNSTLNSGIKVDDYKPPHRGPSNEWLSGTDMAEEQFHEVDELSNPKEYSRNDYRSNRNLQIPMKRQYESTKGEESKTSEMSKLEKNQLGVLSNSDYAFPSLVSSDTPEMKYYPCRLY</sequence>